<evidence type="ECO:0000256" key="1">
    <source>
        <dbReference type="ARBA" id="ARBA00009437"/>
    </source>
</evidence>
<dbReference type="Proteomes" id="UP000190064">
    <property type="component" value="Unassembled WGS sequence"/>
</dbReference>
<dbReference type="AlphaFoldDB" id="A0A1T1H999"/>
<dbReference type="PRINTS" id="PR00039">
    <property type="entry name" value="HTHLYSR"/>
</dbReference>
<dbReference type="InterPro" id="IPR005119">
    <property type="entry name" value="LysR_subst-bd"/>
</dbReference>
<dbReference type="Gene3D" id="1.10.10.10">
    <property type="entry name" value="Winged helix-like DNA-binding domain superfamily/Winged helix DNA-binding domain"/>
    <property type="match status" value="1"/>
</dbReference>
<evidence type="ECO:0000313" key="6">
    <source>
        <dbReference type="EMBL" id="OOV86412.1"/>
    </source>
</evidence>
<dbReference type="Pfam" id="PF03466">
    <property type="entry name" value="LysR_substrate"/>
    <property type="match status" value="1"/>
</dbReference>
<dbReference type="STRING" id="966.BTA35_0212900"/>
<dbReference type="InterPro" id="IPR058163">
    <property type="entry name" value="LysR-type_TF_proteobact-type"/>
</dbReference>
<name>A0A1T1H999_OCELI</name>
<dbReference type="PROSITE" id="PS50931">
    <property type="entry name" value="HTH_LYSR"/>
    <property type="match status" value="1"/>
</dbReference>
<sequence length="310" mass="34354">MSKYLPSLRALQIFAVAARLGSFKQASEQLCITPQAVSLQIKSLEDQLGLKLFERKPSGIVITASGQQLLDYVERGLALMQRGVDEVCGQHHRPVIRVSSSPWFAVNCLLPRLSEFESAYPDCLVQVSTSVPFPDFEAQRLDLAIQWGFGEWGFESQQLLLTDDKLIVCAPELPERISLTQASDLIYHRLLCTPLSVPLWGRVLDILKVDAAVDQQVLPLDSHAGLLEAANRGLGVAMISTGDALDGIAAGRLVAPLGEQPISRLNPALMPGYWLVHKEIAPENARVKAFIDWMQDWLKDHPRAVRINLY</sequence>
<dbReference type="EMBL" id="MTSD02000006">
    <property type="protein sequence ID" value="OOV86412.1"/>
    <property type="molecule type" value="Genomic_DNA"/>
</dbReference>
<dbReference type="SUPFAM" id="SSF53850">
    <property type="entry name" value="Periplasmic binding protein-like II"/>
    <property type="match status" value="1"/>
</dbReference>
<comment type="caution">
    <text evidence="6">The sequence shown here is derived from an EMBL/GenBank/DDBJ whole genome shotgun (WGS) entry which is preliminary data.</text>
</comment>
<dbReference type="PANTHER" id="PTHR30537:SF74">
    <property type="entry name" value="HTH-TYPE TRANSCRIPTIONAL REGULATOR TRPI"/>
    <property type="match status" value="1"/>
</dbReference>
<evidence type="ECO:0000256" key="3">
    <source>
        <dbReference type="ARBA" id="ARBA00023125"/>
    </source>
</evidence>
<dbReference type="SUPFAM" id="SSF46785">
    <property type="entry name" value="Winged helix' DNA-binding domain"/>
    <property type="match status" value="1"/>
</dbReference>
<dbReference type="GO" id="GO:0003700">
    <property type="term" value="F:DNA-binding transcription factor activity"/>
    <property type="evidence" value="ECO:0007669"/>
    <property type="project" value="InterPro"/>
</dbReference>
<keyword evidence="7" id="KW-1185">Reference proteome</keyword>
<dbReference type="PANTHER" id="PTHR30537">
    <property type="entry name" value="HTH-TYPE TRANSCRIPTIONAL REGULATOR"/>
    <property type="match status" value="1"/>
</dbReference>
<evidence type="ECO:0000259" key="5">
    <source>
        <dbReference type="PROSITE" id="PS50931"/>
    </source>
</evidence>
<proteinExistence type="inferred from homology"/>
<dbReference type="InterPro" id="IPR036388">
    <property type="entry name" value="WH-like_DNA-bd_sf"/>
</dbReference>
<accession>A0A1T1H999</accession>
<keyword evidence="4" id="KW-0804">Transcription</keyword>
<evidence type="ECO:0000256" key="2">
    <source>
        <dbReference type="ARBA" id="ARBA00023015"/>
    </source>
</evidence>
<feature type="domain" description="HTH lysR-type" evidence="5">
    <location>
        <begin position="6"/>
        <end position="63"/>
    </location>
</feature>
<dbReference type="Pfam" id="PF00126">
    <property type="entry name" value="HTH_1"/>
    <property type="match status" value="1"/>
</dbReference>
<keyword evidence="2" id="KW-0805">Transcription regulation</keyword>
<dbReference type="Gene3D" id="3.40.190.10">
    <property type="entry name" value="Periplasmic binding protein-like II"/>
    <property type="match status" value="2"/>
</dbReference>
<keyword evidence="3" id="KW-0238">DNA-binding</keyword>
<reference evidence="6" key="1">
    <citation type="submission" date="2017-02" db="EMBL/GenBank/DDBJ databases">
        <title>Draft Genome Sequence of the Salt Water Bacterium Oceanospirillum linum ATCC 11336.</title>
        <authorList>
            <person name="Trachtenberg A.M."/>
            <person name="Carney J.G."/>
            <person name="Linnane J.D."/>
            <person name="Rheaume B.A."/>
            <person name="Pitts N.L."/>
            <person name="Mykles D.L."/>
            <person name="Maclea K.S."/>
        </authorList>
    </citation>
    <scope>NUCLEOTIDE SEQUENCE [LARGE SCALE GENOMIC DNA]</scope>
    <source>
        <strain evidence="6">ATCC 11336</strain>
    </source>
</reference>
<evidence type="ECO:0000313" key="7">
    <source>
        <dbReference type="Proteomes" id="UP000190064"/>
    </source>
</evidence>
<evidence type="ECO:0000256" key="4">
    <source>
        <dbReference type="ARBA" id="ARBA00023163"/>
    </source>
</evidence>
<dbReference type="GO" id="GO:0006351">
    <property type="term" value="P:DNA-templated transcription"/>
    <property type="evidence" value="ECO:0007669"/>
    <property type="project" value="TreeGrafter"/>
</dbReference>
<protein>
    <recommendedName>
        <fullName evidence="5">HTH lysR-type domain-containing protein</fullName>
    </recommendedName>
</protein>
<organism evidence="6 7">
    <name type="scientific">Oceanospirillum linum</name>
    <dbReference type="NCBI Taxonomy" id="966"/>
    <lineage>
        <taxon>Bacteria</taxon>
        <taxon>Pseudomonadati</taxon>
        <taxon>Pseudomonadota</taxon>
        <taxon>Gammaproteobacteria</taxon>
        <taxon>Oceanospirillales</taxon>
        <taxon>Oceanospirillaceae</taxon>
        <taxon>Oceanospirillum</taxon>
    </lineage>
</organism>
<dbReference type="InterPro" id="IPR036390">
    <property type="entry name" value="WH_DNA-bd_sf"/>
</dbReference>
<comment type="similarity">
    <text evidence="1">Belongs to the LysR transcriptional regulatory family.</text>
</comment>
<gene>
    <name evidence="6" type="ORF">BTA35_0212900</name>
</gene>
<dbReference type="GO" id="GO:0043565">
    <property type="term" value="F:sequence-specific DNA binding"/>
    <property type="evidence" value="ECO:0007669"/>
    <property type="project" value="TreeGrafter"/>
</dbReference>
<dbReference type="InterPro" id="IPR000847">
    <property type="entry name" value="LysR_HTH_N"/>
</dbReference>
<dbReference type="RefSeq" id="WP_078320227.1">
    <property type="nucleotide sequence ID" value="NZ_FXTS01000007.1"/>
</dbReference>